<feature type="domain" description="SET" evidence="1">
    <location>
        <begin position="9"/>
        <end position="104"/>
    </location>
</feature>
<dbReference type="SUPFAM" id="SSF82199">
    <property type="entry name" value="SET domain"/>
    <property type="match status" value="1"/>
</dbReference>
<keyword evidence="3" id="KW-1185">Reference proteome</keyword>
<protein>
    <submittedName>
        <fullName evidence="2">N-lysine methyltransferase KMT5A-A</fullName>
    </submittedName>
</protein>
<reference evidence="2" key="1">
    <citation type="journal article" date="2023" name="Front. Mar. Sci.">
        <title>A new Merluccius polli reference genome to investigate the effects of global change in West African waters.</title>
        <authorList>
            <person name="Mateo J.L."/>
            <person name="Blanco-Fernandez C."/>
            <person name="Garcia-Vazquez E."/>
            <person name="Machado-Schiaffino G."/>
        </authorList>
    </citation>
    <scope>NUCLEOTIDE SEQUENCE</scope>
    <source>
        <strain evidence="2">C29</strain>
        <tissue evidence="2">Fin</tissue>
    </source>
</reference>
<dbReference type="InterPro" id="IPR051760">
    <property type="entry name" value="KMT5A"/>
</dbReference>
<sequence>MRFVPFPDPNVSYYESPCERPGLPHTAWTASDANLSRHYPRHATTDSASIDAAKEDGSIGRLVNDDHRAPNSRIKLLEISGGPNLCLFATKDIQPGTEITYNYGGKDLSWRKEVRESRVTGTPESTESLQGGHMMVLDAKSSSMSSADHVQSATDVPLSKAFNPKLLKGRLALKEKLQIQWSDLQYDTRMRDLSGLMVSPAMENTLSDGVEDACTHRKPSASPDSRGRVSLLFHHHGMALSLQGMGGMLLYSWIS</sequence>
<dbReference type="GO" id="GO:0042799">
    <property type="term" value="F:histone H4K20 methyltransferase activity"/>
    <property type="evidence" value="ECO:0007669"/>
    <property type="project" value="TreeGrafter"/>
</dbReference>
<comment type="caution">
    <text evidence="2">The sequence shown here is derived from an EMBL/GenBank/DDBJ whole genome shotgun (WGS) entry which is preliminary data.</text>
</comment>
<dbReference type="GO" id="GO:0006357">
    <property type="term" value="P:regulation of transcription by RNA polymerase II"/>
    <property type="evidence" value="ECO:0007669"/>
    <property type="project" value="TreeGrafter"/>
</dbReference>
<dbReference type="PROSITE" id="PS50280">
    <property type="entry name" value="SET"/>
    <property type="match status" value="1"/>
</dbReference>
<keyword evidence="2" id="KW-0808">Transferase</keyword>
<dbReference type="PANTHER" id="PTHR46167">
    <property type="entry name" value="N-LYSINE METHYLTRANSFERASE KMT5A"/>
    <property type="match status" value="1"/>
</dbReference>
<dbReference type="GO" id="GO:0005700">
    <property type="term" value="C:polytene chromosome"/>
    <property type="evidence" value="ECO:0007669"/>
    <property type="project" value="TreeGrafter"/>
</dbReference>
<name>A0AA47N6H1_MERPO</name>
<evidence type="ECO:0000259" key="1">
    <source>
        <dbReference type="PROSITE" id="PS50280"/>
    </source>
</evidence>
<dbReference type="Pfam" id="PF00856">
    <property type="entry name" value="SET"/>
    <property type="match status" value="1"/>
</dbReference>
<dbReference type="Gene3D" id="2.170.270.10">
    <property type="entry name" value="SET domain"/>
    <property type="match status" value="1"/>
</dbReference>
<organism evidence="2 3">
    <name type="scientific">Merluccius polli</name>
    <name type="common">Benguela hake</name>
    <name type="synonym">Merluccius cadenati</name>
    <dbReference type="NCBI Taxonomy" id="89951"/>
    <lineage>
        <taxon>Eukaryota</taxon>
        <taxon>Metazoa</taxon>
        <taxon>Chordata</taxon>
        <taxon>Craniata</taxon>
        <taxon>Vertebrata</taxon>
        <taxon>Euteleostomi</taxon>
        <taxon>Actinopterygii</taxon>
        <taxon>Neopterygii</taxon>
        <taxon>Teleostei</taxon>
        <taxon>Neoteleostei</taxon>
        <taxon>Acanthomorphata</taxon>
        <taxon>Zeiogadaria</taxon>
        <taxon>Gadariae</taxon>
        <taxon>Gadiformes</taxon>
        <taxon>Gadoidei</taxon>
        <taxon>Merlucciidae</taxon>
        <taxon>Merluccius</taxon>
    </lineage>
</organism>
<dbReference type="GO" id="GO:0032259">
    <property type="term" value="P:methylation"/>
    <property type="evidence" value="ECO:0007669"/>
    <property type="project" value="UniProtKB-KW"/>
</dbReference>
<gene>
    <name evidence="2" type="primary">kmt5aa_8</name>
    <name evidence="2" type="ORF">N1851_005007</name>
</gene>
<keyword evidence="2" id="KW-0489">Methyltransferase</keyword>
<dbReference type="InterPro" id="IPR046341">
    <property type="entry name" value="SET_dom_sf"/>
</dbReference>
<dbReference type="Proteomes" id="UP001174136">
    <property type="component" value="Unassembled WGS sequence"/>
</dbReference>
<dbReference type="PANTHER" id="PTHR46167:SF1">
    <property type="entry name" value="N-LYSINE METHYLTRANSFERASE KMT5A"/>
    <property type="match status" value="1"/>
</dbReference>
<proteinExistence type="predicted"/>
<evidence type="ECO:0000313" key="3">
    <source>
        <dbReference type="Proteomes" id="UP001174136"/>
    </source>
</evidence>
<dbReference type="InterPro" id="IPR001214">
    <property type="entry name" value="SET_dom"/>
</dbReference>
<dbReference type="GO" id="GO:0005634">
    <property type="term" value="C:nucleus"/>
    <property type="evidence" value="ECO:0007669"/>
    <property type="project" value="TreeGrafter"/>
</dbReference>
<dbReference type="EMBL" id="JAOPHQ010000854">
    <property type="protein sequence ID" value="KAK0153323.1"/>
    <property type="molecule type" value="Genomic_DNA"/>
</dbReference>
<accession>A0AA47N6H1</accession>
<dbReference type="GO" id="GO:0043516">
    <property type="term" value="P:regulation of DNA damage response, signal transduction by p53 class mediator"/>
    <property type="evidence" value="ECO:0007669"/>
    <property type="project" value="TreeGrafter"/>
</dbReference>
<dbReference type="AlphaFoldDB" id="A0AA47N6H1"/>
<evidence type="ECO:0000313" key="2">
    <source>
        <dbReference type="EMBL" id="KAK0153323.1"/>
    </source>
</evidence>